<dbReference type="Proteomes" id="UP000002051">
    <property type="component" value="Chromosome 6"/>
</dbReference>
<name>G7KP88_MEDTR</name>
<reference evidence="3" key="3">
    <citation type="submission" date="2015-04" db="UniProtKB">
        <authorList>
            <consortium name="EnsemblPlants"/>
        </authorList>
    </citation>
    <scope>IDENTIFICATION</scope>
    <source>
        <strain evidence="3">cv. Jemalong A17</strain>
    </source>
</reference>
<dbReference type="EMBL" id="PSQE01000006">
    <property type="protein sequence ID" value="RHN52153.1"/>
    <property type="molecule type" value="Genomic_DNA"/>
</dbReference>
<dbReference type="PaxDb" id="3880-AES75963"/>
<evidence type="ECO:0000313" key="1">
    <source>
        <dbReference type="EMBL" id="AES75963.1"/>
    </source>
</evidence>
<dbReference type="EMBL" id="CM001222">
    <property type="protein sequence ID" value="AES75963.1"/>
    <property type="molecule type" value="Genomic_DNA"/>
</dbReference>
<evidence type="ECO:0000313" key="3">
    <source>
        <dbReference type="EnsemblPlants" id="AES75963"/>
    </source>
</evidence>
<gene>
    <name evidence="1" type="ordered locus">MTR_6g065480</name>
    <name evidence="2" type="ORF">MtrunA17_Chr6g0477291</name>
</gene>
<sequence length="58" mass="6822">MDKTDWYWKMFLDGSNRDHEAVNVNGPKALDILNVDYPKSLLFFGGFDSLVNLERKWN</sequence>
<evidence type="ECO:0000313" key="2">
    <source>
        <dbReference type="EMBL" id="RHN52153.1"/>
    </source>
</evidence>
<reference evidence="1 4" key="2">
    <citation type="journal article" date="2014" name="BMC Genomics">
        <title>An improved genome release (version Mt4.0) for the model legume Medicago truncatula.</title>
        <authorList>
            <person name="Tang H."/>
            <person name="Krishnakumar V."/>
            <person name="Bidwell S."/>
            <person name="Rosen B."/>
            <person name="Chan A."/>
            <person name="Zhou S."/>
            <person name="Gentzbittel L."/>
            <person name="Childs K.L."/>
            <person name="Yandell M."/>
            <person name="Gundlach H."/>
            <person name="Mayer K.F."/>
            <person name="Schwartz D.C."/>
            <person name="Town C.D."/>
        </authorList>
    </citation>
    <scope>GENOME REANNOTATION</scope>
    <source>
        <strain evidence="3 4">cv. Jemalong A17</strain>
    </source>
</reference>
<protein>
    <submittedName>
        <fullName evidence="1">Carboxylesterase, putative</fullName>
    </submittedName>
    <submittedName>
        <fullName evidence="2">Putative carboxylesterase</fullName>
        <ecNumber evidence="2">3.1.1.1</ecNumber>
    </submittedName>
</protein>
<dbReference type="eggNOG" id="KOG1515">
    <property type="taxonomic scope" value="Eukaryota"/>
</dbReference>
<dbReference type="OMA" id="DPLQDWH"/>
<reference evidence="1 4" key="1">
    <citation type="journal article" date="2011" name="Nature">
        <title>The Medicago genome provides insight into the evolution of rhizobial symbioses.</title>
        <authorList>
            <person name="Young N.D."/>
            <person name="Debelle F."/>
            <person name="Oldroyd G.E."/>
            <person name="Geurts R."/>
            <person name="Cannon S.B."/>
            <person name="Udvardi M.K."/>
            <person name="Benedito V.A."/>
            <person name="Mayer K.F."/>
            <person name="Gouzy J."/>
            <person name="Schoof H."/>
            <person name="Van de Peer Y."/>
            <person name="Proost S."/>
            <person name="Cook D.R."/>
            <person name="Meyers B.C."/>
            <person name="Spannagl M."/>
            <person name="Cheung F."/>
            <person name="De Mita S."/>
            <person name="Krishnakumar V."/>
            <person name="Gundlach H."/>
            <person name="Zhou S."/>
            <person name="Mudge J."/>
            <person name="Bharti A.K."/>
            <person name="Murray J.D."/>
            <person name="Naoumkina M.A."/>
            <person name="Rosen B."/>
            <person name="Silverstein K.A."/>
            <person name="Tang H."/>
            <person name="Rombauts S."/>
            <person name="Zhao P.X."/>
            <person name="Zhou P."/>
            <person name="Barbe V."/>
            <person name="Bardou P."/>
            <person name="Bechner M."/>
            <person name="Bellec A."/>
            <person name="Berger A."/>
            <person name="Berges H."/>
            <person name="Bidwell S."/>
            <person name="Bisseling T."/>
            <person name="Choisne N."/>
            <person name="Couloux A."/>
            <person name="Denny R."/>
            <person name="Deshpande S."/>
            <person name="Dai X."/>
            <person name="Doyle J.J."/>
            <person name="Dudez A.M."/>
            <person name="Farmer A.D."/>
            <person name="Fouteau S."/>
            <person name="Franken C."/>
            <person name="Gibelin C."/>
            <person name="Gish J."/>
            <person name="Goldstein S."/>
            <person name="Gonzalez A.J."/>
            <person name="Green P.J."/>
            <person name="Hallab A."/>
            <person name="Hartog M."/>
            <person name="Hua A."/>
            <person name="Humphray S.J."/>
            <person name="Jeong D.H."/>
            <person name="Jing Y."/>
            <person name="Jocker A."/>
            <person name="Kenton S.M."/>
            <person name="Kim D.J."/>
            <person name="Klee K."/>
            <person name="Lai H."/>
            <person name="Lang C."/>
            <person name="Lin S."/>
            <person name="Macmil S.L."/>
            <person name="Magdelenat G."/>
            <person name="Matthews L."/>
            <person name="McCorrison J."/>
            <person name="Monaghan E.L."/>
            <person name="Mun J.H."/>
            <person name="Najar F.Z."/>
            <person name="Nicholson C."/>
            <person name="Noirot C."/>
            <person name="O'Bleness M."/>
            <person name="Paule C.R."/>
            <person name="Poulain J."/>
            <person name="Prion F."/>
            <person name="Qin B."/>
            <person name="Qu C."/>
            <person name="Retzel E.F."/>
            <person name="Riddle C."/>
            <person name="Sallet E."/>
            <person name="Samain S."/>
            <person name="Samson N."/>
            <person name="Sanders I."/>
            <person name="Saurat O."/>
            <person name="Scarpelli C."/>
            <person name="Schiex T."/>
            <person name="Segurens B."/>
            <person name="Severin A.J."/>
            <person name="Sherrier D.J."/>
            <person name="Shi R."/>
            <person name="Sims S."/>
            <person name="Singer S.R."/>
            <person name="Sinharoy S."/>
            <person name="Sterck L."/>
            <person name="Viollet A."/>
            <person name="Wang B.B."/>
            <person name="Wang K."/>
            <person name="Wang M."/>
            <person name="Wang X."/>
            <person name="Warfsmann J."/>
            <person name="Weissenbach J."/>
            <person name="White D.D."/>
            <person name="White J.D."/>
            <person name="Wiley G.B."/>
            <person name="Wincker P."/>
            <person name="Xing Y."/>
            <person name="Yang L."/>
            <person name="Yao Z."/>
            <person name="Ying F."/>
            <person name="Zhai J."/>
            <person name="Zhou L."/>
            <person name="Zuber A."/>
            <person name="Denarie J."/>
            <person name="Dixon R.A."/>
            <person name="May G.D."/>
            <person name="Schwartz D.C."/>
            <person name="Rogers J."/>
            <person name="Quetier F."/>
            <person name="Town C.D."/>
            <person name="Roe B.A."/>
        </authorList>
    </citation>
    <scope>NUCLEOTIDE SEQUENCE [LARGE SCALE GENOMIC DNA]</scope>
    <source>
        <strain evidence="1">A17</strain>
        <strain evidence="3 4">cv. Jemalong A17</strain>
    </source>
</reference>
<accession>G7KP88</accession>
<dbReference type="Gramene" id="rna36782">
    <property type="protein sequence ID" value="RHN52153.1"/>
    <property type="gene ID" value="gene36782"/>
</dbReference>
<dbReference type="EnsemblPlants" id="AES75963">
    <property type="protein sequence ID" value="AES75963"/>
    <property type="gene ID" value="MTR_6g065480"/>
</dbReference>
<keyword evidence="4" id="KW-1185">Reference proteome</keyword>
<dbReference type="HOGENOM" id="CLU_2982102_0_0_1"/>
<proteinExistence type="predicted"/>
<evidence type="ECO:0000313" key="4">
    <source>
        <dbReference type="Proteomes" id="UP000002051"/>
    </source>
</evidence>
<keyword evidence="2" id="KW-0378">Hydrolase</keyword>
<dbReference type="EC" id="3.1.1.1" evidence="2"/>
<reference evidence="2" key="4">
    <citation type="journal article" date="2018" name="Nat. Plants">
        <title>Whole-genome landscape of Medicago truncatula symbiotic genes.</title>
        <authorList>
            <person name="Pecrix Y."/>
            <person name="Gamas P."/>
            <person name="Carrere S."/>
        </authorList>
    </citation>
    <scope>NUCLEOTIDE SEQUENCE</scope>
    <source>
        <tissue evidence="2">Leaves</tissue>
    </source>
</reference>
<dbReference type="AlphaFoldDB" id="G7KP88"/>
<dbReference type="GO" id="GO:0106435">
    <property type="term" value="F:carboxylesterase activity"/>
    <property type="evidence" value="ECO:0007669"/>
    <property type="project" value="UniProtKB-EC"/>
</dbReference>
<dbReference type="STRING" id="3880.G7KP88"/>
<dbReference type="Proteomes" id="UP000265566">
    <property type="component" value="Chromosome 6"/>
</dbReference>
<organism evidence="1 4">
    <name type="scientific">Medicago truncatula</name>
    <name type="common">Barrel medic</name>
    <name type="synonym">Medicago tribuloides</name>
    <dbReference type="NCBI Taxonomy" id="3880"/>
    <lineage>
        <taxon>Eukaryota</taxon>
        <taxon>Viridiplantae</taxon>
        <taxon>Streptophyta</taxon>
        <taxon>Embryophyta</taxon>
        <taxon>Tracheophyta</taxon>
        <taxon>Spermatophyta</taxon>
        <taxon>Magnoliopsida</taxon>
        <taxon>eudicotyledons</taxon>
        <taxon>Gunneridae</taxon>
        <taxon>Pentapetalae</taxon>
        <taxon>rosids</taxon>
        <taxon>fabids</taxon>
        <taxon>Fabales</taxon>
        <taxon>Fabaceae</taxon>
        <taxon>Papilionoideae</taxon>
        <taxon>50 kb inversion clade</taxon>
        <taxon>NPAAA clade</taxon>
        <taxon>Hologalegina</taxon>
        <taxon>IRL clade</taxon>
        <taxon>Trifolieae</taxon>
        <taxon>Medicago</taxon>
    </lineage>
</organism>